<dbReference type="InterPro" id="IPR019786">
    <property type="entry name" value="Zinc_finger_PHD-type_CS"/>
</dbReference>
<proteinExistence type="predicted"/>
<dbReference type="PROSITE" id="PS01359">
    <property type="entry name" value="ZF_PHD_1"/>
    <property type="match status" value="1"/>
</dbReference>
<dbReference type="Proteomes" id="UP000558509">
    <property type="component" value="Unassembled WGS sequence"/>
</dbReference>
<gene>
    <name evidence="6" type="primary">G2e3_1</name>
    <name evidence="6" type="ORF">THRLUD_R12798</name>
</gene>
<protein>
    <submittedName>
        <fullName evidence="6">G2E3 ligase</fullName>
    </submittedName>
</protein>
<dbReference type="InterPro" id="IPR001841">
    <property type="entry name" value="Znf_RING"/>
</dbReference>
<evidence type="ECO:0000313" key="7">
    <source>
        <dbReference type="Proteomes" id="UP000558509"/>
    </source>
</evidence>
<dbReference type="AlphaFoldDB" id="A0A7K7Z4H5"/>
<feature type="non-terminal residue" evidence="6">
    <location>
        <position position="129"/>
    </location>
</feature>
<evidence type="ECO:0000256" key="3">
    <source>
        <dbReference type="ARBA" id="ARBA00022833"/>
    </source>
</evidence>
<dbReference type="GO" id="GO:0008270">
    <property type="term" value="F:zinc ion binding"/>
    <property type="evidence" value="ECO:0007669"/>
    <property type="project" value="UniProtKB-KW"/>
</dbReference>
<dbReference type="PANTHER" id="PTHR12420:SF47">
    <property type="entry name" value="PHD FINGER PROTEIN 7"/>
    <property type="match status" value="1"/>
</dbReference>
<keyword evidence="2 4" id="KW-0863">Zinc-finger</keyword>
<feature type="non-terminal residue" evidence="6">
    <location>
        <position position="1"/>
    </location>
</feature>
<dbReference type="GO" id="GO:0005634">
    <property type="term" value="C:nucleus"/>
    <property type="evidence" value="ECO:0007669"/>
    <property type="project" value="TreeGrafter"/>
</dbReference>
<feature type="domain" description="RING-type" evidence="5">
    <location>
        <begin position="24"/>
        <end position="71"/>
    </location>
</feature>
<dbReference type="PROSITE" id="PS50089">
    <property type="entry name" value="ZF_RING_2"/>
    <property type="match status" value="1"/>
</dbReference>
<dbReference type="EMBL" id="VZTB01035144">
    <property type="protein sequence ID" value="NXA84943.1"/>
    <property type="molecule type" value="Genomic_DNA"/>
</dbReference>
<name>A0A7K7Z4H5_THRLU</name>
<sequence>HRSFCWEHRPQQALQPRPCRDNTCTICLHSVEDKISYKTMRCPACQDAFFHRQCIQRLALHAGISFRCPRCLNQESFMIHMLTMGIRLFKRPPSWESDQEVRPSDQRHSCCNAATCLCLGGREHVETNG</sequence>
<keyword evidence="3" id="KW-0862">Zinc</keyword>
<dbReference type="InterPro" id="IPR051188">
    <property type="entry name" value="PHD-type_Zinc_Finger"/>
</dbReference>
<dbReference type="GO" id="GO:0016874">
    <property type="term" value="F:ligase activity"/>
    <property type="evidence" value="ECO:0007669"/>
    <property type="project" value="UniProtKB-KW"/>
</dbReference>
<keyword evidence="6" id="KW-0436">Ligase</keyword>
<keyword evidence="1" id="KW-0479">Metal-binding</keyword>
<evidence type="ECO:0000313" key="6">
    <source>
        <dbReference type="EMBL" id="NXA84943.1"/>
    </source>
</evidence>
<comment type="caution">
    <text evidence="6">The sequence shown here is derived from an EMBL/GenBank/DDBJ whole genome shotgun (WGS) entry which is preliminary data.</text>
</comment>
<evidence type="ECO:0000256" key="1">
    <source>
        <dbReference type="ARBA" id="ARBA00022723"/>
    </source>
</evidence>
<evidence type="ECO:0000256" key="4">
    <source>
        <dbReference type="PROSITE-ProRule" id="PRU00175"/>
    </source>
</evidence>
<accession>A0A7K7Z4H5</accession>
<dbReference type="PANTHER" id="PTHR12420">
    <property type="entry name" value="PHD FINGER PROTEIN"/>
    <property type="match status" value="1"/>
</dbReference>
<evidence type="ECO:0000259" key="5">
    <source>
        <dbReference type="PROSITE" id="PS50089"/>
    </source>
</evidence>
<keyword evidence="7" id="KW-1185">Reference proteome</keyword>
<evidence type="ECO:0000256" key="2">
    <source>
        <dbReference type="ARBA" id="ARBA00022771"/>
    </source>
</evidence>
<reference evidence="6 7" key="1">
    <citation type="submission" date="2019-09" db="EMBL/GenBank/DDBJ databases">
        <title>Bird 10,000 Genomes (B10K) Project - Family phase.</title>
        <authorList>
            <person name="Zhang G."/>
        </authorList>
    </citation>
    <scope>NUCLEOTIDE SEQUENCE [LARGE SCALE GENOMIC DNA]</scope>
    <source>
        <strain evidence="6">B10K-DU-001-68</strain>
        <tissue evidence="6">Muscle</tissue>
    </source>
</reference>
<organism evidence="6 7">
    <name type="scientific">Thryothorus ludovicianus</name>
    <name type="common">Carolina wren</name>
    <name type="synonym">Sylvia ludoviciana</name>
    <dbReference type="NCBI Taxonomy" id="74200"/>
    <lineage>
        <taxon>Eukaryota</taxon>
        <taxon>Metazoa</taxon>
        <taxon>Chordata</taxon>
        <taxon>Craniata</taxon>
        <taxon>Vertebrata</taxon>
        <taxon>Euteleostomi</taxon>
        <taxon>Archelosauria</taxon>
        <taxon>Archosauria</taxon>
        <taxon>Dinosauria</taxon>
        <taxon>Saurischia</taxon>
        <taxon>Theropoda</taxon>
        <taxon>Coelurosauria</taxon>
        <taxon>Aves</taxon>
        <taxon>Neognathae</taxon>
        <taxon>Neoaves</taxon>
        <taxon>Telluraves</taxon>
        <taxon>Australaves</taxon>
        <taxon>Passeriformes</taxon>
        <taxon>Certhiidae</taxon>
        <taxon>Troglodytinae</taxon>
        <taxon>Thryothorus</taxon>
    </lineage>
</organism>